<accession>Q5Z5S9</accession>
<organism evidence="3 4">
    <name type="scientific">Oryza sativa subsp. japonica</name>
    <name type="common">Rice</name>
    <dbReference type="NCBI Taxonomy" id="39947"/>
    <lineage>
        <taxon>Eukaryota</taxon>
        <taxon>Viridiplantae</taxon>
        <taxon>Streptophyta</taxon>
        <taxon>Embryophyta</taxon>
        <taxon>Tracheophyta</taxon>
        <taxon>Spermatophyta</taxon>
        <taxon>Magnoliopsida</taxon>
        <taxon>Liliopsida</taxon>
        <taxon>Poales</taxon>
        <taxon>Poaceae</taxon>
        <taxon>BOP clade</taxon>
        <taxon>Oryzoideae</taxon>
        <taxon>Oryzeae</taxon>
        <taxon>Oryzinae</taxon>
        <taxon>Oryza</taxon>
        <taxon>Oryza sativa</taxon>
    </lineage>
</organism>
<evidence type="ECO:0000313" key="3">
    <source>
        <dbReference type="EMBL" id="BAD54583.1"/>
    </source>
</evidence>
<evidence type="ECO:0000256" key="1">
    <source>
        <dbReference type="SAM" id="MobiDB-lite"/>
    </source>
</evidence>
<gene>
    <name evidence="3" type="ORF">OSJNBa0062E01.9</name>
    <name evidence="2" type="ORF">P0567G03.47</name>
</gene>
<dbReference type="EMBL" id="AP005458">
    <property type="protein sequence ID" value="BAD54560.1"/>
    <property type="molecule type" value="Genomic_DNA"/>
</dbReference>
<evidence type="ECO:0000313" key="4">
    <source>
        <dbReference type="Proteomes" id="UP000000763"/>
    </source>
</evidence>
<name>Q5Z5S9_ORYSJ</name>
<dbReference type="EMBL" id="AP005471">
    <property type="protein sequence ID" value="BAD54583.1"/>
    <property type="molecule type" value="Genomic_DNA"/>
</dbReference>
<dbReference type="PANTHER" id="PTHR33052">
    <property type="entry name" value="DUF4228 DOMAIN PROTEIN-RELATED"/>
    <property type="match status" value="1"/>
</dbReference>
<dbReference type="AlphaFoldDB" id="Q5Z5S9"/>
<protein>
    <submittedName>
        <fullName evidence="3">Uncharacterized protein</fullName>
    </submittedName>
</protein>
<reference evidence="4" key="3">
    <citation type="journal article" date="2005" name="Nature">
        <title>The map-based sequence of the rice genome.</title>
        <authorList>
            <consortium name="International rice genome sequencing project (IRGSP)"/>
            <person name="Matsumoto T."/>
            <person name="Wu J."/>
            <person name="Kanamori H."/>
            <person name="Katayose Y."/>
            <person name="Fujisawa M."/>
            <person name="Namiki N."/>
            <person name="Mizuno H."/>
            <person name="Yamamoto K."/>
            <person name="Antonio B.A."/>
            <person name="Baba T."/>
            <person name="Sakata K."/>
            <person name="Nagamura Y."/>
            <person name="Aoki H."/>
            <person name="Arikawa K."/>
            <person name="Arita K."/>
            <person name="Bito T."/>
            <person name="Chiden Y."/>
            <person name="Fujitsuka N."/>
            <person name="Fukunaka R."/>
            <person name="Hamada M."/>
            <person name="Harada C."/>
            <person name="Hayashi A."/>
            <person name="Hijishita S."/>
            <person name="Honda M."/>
            <person name="Hosokawa S."/>
            <person name="Ichikawa Y."/>
            <person name="Idonuma A."/>
            <person name="Iijima M."/>
            <person name="Ikeda M."/>
            <person name="Ikeno M."/>
            <person name="Ito K."/>
            <person name="Ito S."/>
            <person name="Ito T."/>
            <person name="Ito Y."/>
            <person name="Ito Y."/>
            <person name="Iwabuchi A."/>
            <person name="Kamiya K."/>
            <person name="Karasawa W."/>
            <person name="Kurita K."/>
            <person name="Katagiri S."/>
            <person name="Kikuta A."/>
            <person name="Kobayashi H."/>
            <person name="Kobayashi N."/>
            <person name="Machita K."/>
            <person name="Maehara T."/>
            <person name="Masukawa M."/>
            <person name="Mizubayashi T."/>
            <person name="Mukai Y."/>
            <person name="Nagasaki H."/>
            <person name="Nagata Y."/>
            <person name="Naito S."/>
            <person name="Nakashima M."/>
            <person name="Nakama Y."/>
            <person name="Nakamichi Y."/>
            <person name="Nakamura M."/>
            <person name="Meguro A."/>
            <person name="Negishi M."/>
            <person name="Ohta I."/>
            <person name="Ohta T."/>
            <person name="Okamoto M."/>
            <person name="Ono N."/>
            <person name="Saji S."/>
            <person name="Sakaguchi M."/>
            <person name="Sakai K."/>
            <person name="Shibata M."/>
            <person name="Shimokawa T."/>
            <person name="Song J."/>
            <person name="Takazaki Y."/>
            <person name="Terasawa K."/>
            <person name="Tsugane M."/>
            <person name="Tsuji K."/>
            <person name="Ueda S."/>
            <person name="Waki K."/>
            <person name="Yamagata H."/>
            <person name="Yamamoto M."/>
            <person name="Yamamoto S."/>
            <person name="Yamane H."/>
            <person name="Yoshiki S."/>
            <person name="Yoshihara R."/>
            <person name="Yukawa K."/>
            <person name="Zhong H."/>
            <person name="Yano M."/>
            <person name="Yuan Q."/>
            <person name="Ouyang S."/>
            <person name="Liu J."/>
            <person name="Jones K.M."/>
            <person name="Gansberger K."/>
            <person name="Moffat K."/>
            <person name="Hill J."/>
            <person name="Bera J."/>
            <person name="Fadrosh D."/>
            <person name="Jin S."/>
            <person name="Johri S."/>
            <person name="Kim M."/>
            <person name="Overton L."/>
            <person name="Reardon M."/>
            <person name="Tsitrin T."/>
            <person name="Vuong H."/>
            <person name="Weaver B."/>
            <person name="Ciecko A."/>
            <person name="Tallon L."/>
            <person name="Jackson J."/>
            <person name="Pai G."/>
            <person name="Aken S.V."/>
            <person name="Utterback T."/>
            <person name="Reidmuller S."/>
            <person name="Feldblyum T."/>
            <person name="Hsiao J."/>
            <person name="Zismann V."/>
            <person name="Iobst S."/>
            <person name="de Vazeille A.R."/>
            <person name="Buell C.R."/>
            <person name="Ying K."/>
            <person name="Li Y."/>
            <person name="Lu T."/>
            <person name="Huang Y."/>
            <person name="Zhao Q."/>
            <person name="Feng Q."/>
            <person name="Zhang L."/>
            <person name="Zhu J."/>
            <person name="Weng Q."/>
            <person name="Mu J."/>
            <person name="Lu Y."/>
            <person name="Fan D."/>
            <person name="Liu Y."/>
            <person name="Guan J."/>
            <person name="Zhang Y."/>
            <person name="Yu S."/>
            <person name="Liu X."/>
            <person name="Zhang Y."/>
            <person name="Hong G."/>
            <person name="Han B."/>
            <person name="Choisne N."/>
            <person name="Demange N."/>
            <person name="Orjeda G."/>
            <person name="Samain S."/>
            <person name="Cattolico L."/>
            <person name="Pelletier E."/>
            <person name="Couloux A."/>
            <person name="Segurens B."/>
            <person name="Wincker P."/>
            <person name="D'Hont A."/>
            <person name="Scarpelli C."/>
            <person name="Weissenbach J."/>
            <person name="Salanoubat M."/>
            <person name="Quetier F."/>
            <person name="Yu Y."/>
            <person name="Kim H.R."/>
            <person name="Rambo T."/>
            <person name="Currie J."/>
            <person name="Collura K."/>
            <person name="Luo M."/>
            <person name="Yang T."/>
            <person name="Ammiraju J.S.S."/>
            <person name="Engler F."/>
            <person name="Soderlund C."/>
            <person name="Wing R.A."/>
            <person name="Palmer L.E."/>
            <person name="de la Bastide M."/>
            <person name="Spiegel L."/>
            <person name="Nascimento L."/>
            <person name="Zutavern T."/>
            <person name="O'Shaughnessy A."/>
            <person name="Dike S."/>
            <person name="Dedhia N."/>
            <person name="Preston R."/>
            <person name="Balija V."/>
            <person name="McCombie W.R."/>
            <person name="Chow T."/>
            <person name="Chen H."/>
            <person name="Chung M."/>
            <person name="Chen C."/>
            <person name="Shaw J."/>
            <person name="Wu H."/>
            <person name="Hsiao K."/>
            <person name="Chao Y."/>
            <person name="Chu M."/>
            <person name="Cheng C."/>
            <person name="Hour A."/>
            <person name="Lee P."/>
            <person name="Lin S."/>
            <person name="Lin Y."/>
            <person name="Liou J."/>
            <person name="Liu S."/>
            <person name="Hsing Y."/>
            <person name="Raghuvanshi S."/>
            <person name="Mohanty A."/>
            <person name="Bharti A.K."/>
            <person name="Gaur A."/>
            <person name="Gupta V."/>
            <person name="Kumar D."/>
            <person name="Ravi V."/>
            <person name="Vij S."/>
            <person name="Kapur A."/>
            <person name="Khurana P."/>
            <person name="Khurana P."/>
            <person name="Khurana J.P."/>
            <person name="Tyagi A.K."/>
            <person name="Gaikwad K."/>
            <person name="Singh A."/>
            <person name="Dalal V."/>
            <person name="Srivastava S."/>
            <person name="Dixit A."/>
            <person name="Pal A.K."/>
            <person name="Ghazi I.A."/>
            <person name="Yadav M."/>
            <person name="Pandit A."/>
            <person name="Bhargava A."/>
            <person name="Sureshbabu K."/>
            <person name="Batra K."/>
            <person name="Sharma T.R."/>
            <person name="Mohapatra T."/>
            <person name="Singh N.K."/>
            <person name="Messing J."/>
            <person name="Nelson A.B."/>
            <person name="Fuks G."/>
            <person name="Kavchok S."/>
            <person name="Keizer G."/>
            <person name="Linton E."/>
            <person name="Llaca V."/>
            <person name="Song R."/>
            <person name="Tanyolac B."/>
            <person name="Young S."/>
            <person name="Ho-Il K."/>
            <person name="Hahn J.H."/>
            <person name="Sangsakoo G."/>
            <person name="Vanavichit A."/>
            <person name="de Mattos Luiz.A.T."/>
            <person name="Zimmer P.D."/>
            <person name="Malone G."/>
            <person name="Dellagostin O."/>
            <person name="de Oliveira A.C."/>
            <person name="Bevan M."/>
            <person name="Bancroft I."/>
            <person name="Minx P."/>
            <person name="Cordum H."/>
            <person name="Wilson R."/>
            <person name="Cheng Z."/>
            <person name="Jin W."/>
            <person name="Jiang J."/>
            <person name="Leong S.A."/>
            <person name="Iwama H."/>
            <person name="Gojobori T."/>
            <person name="Itoh T."/>
            <person name="Niimura Y."/>
            <person name="Fujii Y."/>
            <person name="Habara T."/>
            <person name="Sakai H."/>
            <person name="Sato Y."/>
            <person name="Wilson G."/>
            <person name="Kumar K."/>
            <person name="McCouch S."/>
            <person name="Juretic N."/>
            <person name="Hoen D."/>
            <person name="Wright S."/>
            <person name="Bruskiewich R."/>
            <person name="Bureau T."/>
            <person name="Miyao A."/>
            <person name="Hirochika H."/>
            <person name="Nishikawa T."/>
            <person name="Kadowaki K."/>
            <person name="Sugiura M."/>
            <person name="Burr B."/>
            <person name="Sasaki T."/>
        </authorList>
    </citation>
    <scope>NUCLEOTIDE SEQUENCE [LARGE SCALE GENOMIC DNA]</scope>
    <source>
        <strain evidence="4">cv. Nipponbare</strain>
    </source>
</reference>
<proteinExistence type="predicted"/>
<dbReference type="InterPro" id="IPR025322">
    <property type="entry name" value="PADRE_dom"/>
</dbReference>
<evidence type="ECO:0000313" key="2">
    <source>
        <dbReference type="EMBL" id="BAD54560.1"/>
    </source>
</evidence>
<dbReference type="Pfam" id="PF14009">
    <property type="entry name" value="PADRE"/>
    <property type="match status" value="1"/>
</dbReference>
<sequence>MASWLFCSGKAAARGEFVKLVFPGGHVELLDRAVPASEVMARHPRFCVARPDVFRDPAAAGAVAAPDAVLALGRKYYVVPRSTVRRLQIMHASSSSSPHAGGGVSLKRHLAGAGGHERGYKVVGRRKSWLRLLVGGGGKPQPSMPRDGGVSHGGKDEAAVVGEVGYVRETKENGKPPRNAAIADLVLELLQEGGCGSRAGTVAGSAHRDSCSCGKLDRVGWRGRPTMWPLDPEARSYGSCLTATSWSKTSRSALRRGRGRCQRRVASRESGIAPYPCLTTVSRLSSNPAPAMLHCHDLLRRTDRMMRTHRVQDELLEGAFGKLQRRGR</sequence>
<dbReference type="Proteomes" id="UP000000763">
    <property type="component" value="Chromosome 6"/>
</dbReference>
<reference evidence="2" key="2">
    <citation type="submission" date="2002-06" db="EMBL/GenBank/DDBJ databases">
        <title>Oryza sativa nipponbare(GA3) genomic DNA, chromosome 6, PAC clone:P0567G03.</title>
        <authorList>
            <person name="Sasaki T."/>
            <person name="Matsumoto T."/>
            <person name="Katayose Y."/>
        </authorList>
    </citation>
    <scope>NUCLEOTIDE SEQUENCE</scope>
</reference>
<feature type="region of interest" description="Disordered" evidence="1">
    <location>
        <begin position="135"/>
        <end position="155"/>
    </location>
</feature>
<reference evidence="3" key="1">
    <citation type="submission" date="2002-06" db="EMBL/GenBank/DDBJ databases">
        <title>Oryza sativa nipponbare(GA3) genomic DNA, chromosome 6, BAC clone:OSJNBa0062E01.</title>
        <authorList>
            <person name="Sasaki T."/>
            <person name="Matsumoto T."/>
            <person name="Katayose Y."/>
        </authorList>
    </citation>
    <scope>NUCLEOTIDE SEQUENCE</scope>
</reference>
<reference evidence="4" key="4">
    <citation type="journal article" date="2008" name="Nucleic Acids Res.">
        <title>The rice annotation project database (RAP-DB): 2008 update.</title>
        <authorList>
            <consortium name="The rice annotation project (RAP)"/>
        </authorList>
    </citation>
    <scope>GENOME REANNOTATION</scope>
    <source>
        <strain evidence="4">cv. Nipponbare</strain>
    </source>
</reference>